<dbReference type="RefSeq" id="WP_134122150.1">
    <property type="nucleotide sequence ID" value="NZ_SODF01000002.1"/>
</dbReference>
<dbReference type="Pfam" id="PF24553">
    <property type="entry name" value="Rv0428c_C"/>
    <property type="match status" value="1"/>
</dbReference>
<evidence type="ECO:0000313" key="3">
    <source>
        <dbReference type="Proteomes" id="UP000295447"/>
    </source>
</evidence>
<dbReference type="Pfam" id="PF24551">
    <property type="entry name" value="SH3_Rv0428c"/>
    <property type="match status" value="1"/>
</dbReference>
<feature type="domain" description="N-acetyltransferase" evidence="1">
    <location>
        <begin position="167"/>
        <end position="308"/>
    </location>
</feature>
<keyword evidence="3" id="KW-1185">Reference proteome</keyword>
<dbReference type="GO" id="GO:0005840">
    <property type="term" value="C:ribosome"/>
    <property type="evidence" value="ECO:0007669"/>
    <property type="project" value="UniProtKB-KW"/>
</dbReference>
<sequence length="308" mass="33236">MSGLDARDIGHRVVVRHRISGGLTDLIGVLQAWTPVLLTVRHTDSTVHEIPVADVTAAKTIPELPLRPVDVEQLFLTTALGRPAAETSYVGHWLLRASSGWTGRGNSLLPAGSPGMPVADALKQAEAFYNERGLPPLALIRLGSPEAEELHAVGWVDARPGQSDVLVMHTTLDHVNAAPEYDVLLEEHPGDAWYAAAFEGPAPAPASKVLEGAPKAMFASITLDGRVVAVGRGSMTGHWLGVDAIRVDSAYRRRGLGTAILQGLACWAGPHGGRRTYLEVLLENTAAMSTYTRLGYREAYRYRYLTNR</sequence>
<dbReference type="InterPro" id="IPR016181">
    <property type="entry name" value="Acyl_CoA_acyltransferase"/>
</dbReference>
<dbReference type="InterPro" id="IPR056934">
    <property type="entry name" value="SH3_Rv0428c"/>
</dbReference>
<dbReference type="InterPro" id="IPR056935">
    <property type="entry name" value="Rv0428c-like_C"/>
</dbReference>
<reference evidence="2 3" key="1">
    <citation type="submission" date="2019-03" db="EMBL/GenBank/DDBJ databases">
        <title>Genomic Encyclopedia of Type Strains, Phase III (KMG-III): the genomes of soil and plant-associated and newly described type strains.</title>
        <authorList>
            <person name="Whitman W."/>
        </authorList>
    </citation>
    <scope>NUCLEOTIDE SEQUENCE [LARGE SCALE GENOMIC DNA]</scope>
    <source>
        <strain evidence="2 3">VKM Ac-2570</strain>
    </source>
</reference>
<name>A0A4R7ZRH6_9ACTN</name>
<dbReference type="AlphaFoldDB" id="A0A4R7ZRH6"/>
<dbReference type="CDD" id="cd04301">
    <property type="entry name" value="NAT_SF"/>
    <property type="match status" value="1"/>
</dbReference>
<dbReference type="InterPro" id="IPR000182">
    <property type="entry name" value="GNAT_dom"/>
</dbReference>
<dbReference type="SUPFAM" id="SSF55729">
    <property type="entry name" value="Acyl-CoA N-acyltransferases (Nat)"/>
    <property type="match status" value="1"/>
</dbReference>
<keyword evidence="2" id="KW-0687">Ribonucleoprotein</keyword>
<accession>A0A4R7ZRH6</accession>
<dbReference type="Proteomes" id="UP000295447">
    <property type="component" value="Unassembled WGS sequence"/>
</dbReference>
<dbReference type="GO" id="GO:0016747">
    <property type="term" value="F:acyltransferase activity, transferring groups other than amino-acyl groups"/>
    <property type="evidence" value="ECO:0007669"/>
    <property type="project" value="InterPro"/>
</dbReference>
<gene>
    <name evidence="2" type="ORF">EV650_5874</name>
</gene>
<evidence type="ECO:0000259" key="1">
    <source>
        <dbReference type="PROSITE" id="PS51186"/>
    </source>
</evidence>
<protein>
    <submittedName>
        <fullName evidence="2">Ribosomal protein S18 acetylase RimI-like enzyme</fullName>
    </submittedName>
</protein>
<dbReference type="EMBL" id="SODF01000002">
    <property type="protein sequence ID" value="TDW19268.1"/>
    <property type="molecule type" value="Genomic_DNA"/>
</dbReference>
<organism evidence="2 3">
    <name type="scientific">Kribbella kalugense</name>
    <dbReference type="NCBI Taxonomy" id="2512221"/>
    <lineage>
        <taxon>Bacteria</taxon>
        <taxon>Bacillati</taxon>
        <taxon>Actinomycetota</taxon>
        <taxon>Actinomycetes</taxon>
        <taxon>Propionibacteriales</taxon>
        <taxon>Kribbellaceae</taxon>
        <taxon>Kribbella</taxon>
    </lineage>
</organism>
<dbReference type="PROSITE" id="PS51186">
    <property type="entry name" value="GNAT"/>
    <property type="match status" value="1"/>
</dbReference>
<dbReference type="OrthoDB" id="9775595at2"/>
<evidence type="ECO:0000313" key="2">
    <source>
        <dbReference type="EMBL" id="TDW19268.1"/>
    </source>
</evidence>
<keyword evidence="2" id="KW-0689">Ribosomal protein</keyword>
<comment type="caution">
    <text evidence="2">The sequence shown here is derived from an EMBL/GenBank/DDBJ whole genome shotgun (WGS) entry which is preliminary data.</text>
</comment>
<proteinExistence type="predicted"/>
<dbReference type="Gene3D" id="3.40.630.30">
    <property type="match status" value="1"/>
</dbReference>